<keyword evidence="9" id="KW-1185">Reference proteome</keyword>
<dbReference type="EMBL" id="HE650826">
    <property type="protein sequence ID" value="CCF58678.1"/>
    <property type="molecule type" value="Genomic_DNA"/>
</dbReference>
<dbReference type="PROSITE" id="PS51503">
    <property type="entry name" value="HIG1"/>
    <property type="match status" value="1"/>
</dbReference>
<dbReference type="PANTHER" id="PTHR28018">
    <property type="entry name" value="RESPIRATORY SUPERCOMPLEX FACTOR 2, MITOCHONDRIAL"/>
    <property type="match status" value="1"/>
</dbReference>
<protein>
    <recommendedName>
        <fullName evidence="7">HIG1 domain-containing protein</fullName>
    </recommendedName>
</protein>
<dbReference type="AlphaFoldDB" id="H2AWC8"/>
<keyword evidence="3 6" id="KW-1133">Transmembrane helix</keyword>
<evidence type="ECO:0000259" key="7">
    <source>
        <dbReference type="PROSITE" id="PS51503"/>
    </source>
</evidence>
<dbReference type="Proteomes" id="UP000005220">
    <property type="component" value="Chromosome 6"/>
</dbReference>
<evidence type="ECO:0000313" key="8">
    <source>
        <dbReference type="EMBL" id="CCF58678.1"/>
    </source>
</evidence>
<evidence type="ECO:0000256" key="2">
    <source>
        <dbReference type="ARBA" id="ARBA00022692"/>
    </source>
</evidence>
<dbReference type="InterPro" id="IPR040153">
    <property type="entry name" value="Rcf2"/>
</dbReference>
<dbReference type="GeneID" id="13884146"/>
<dbReference type="STRING" id="1071382.H2AWC8"/>
<dbReference type="OrthoDB" id="1915122at2759"/>
<evidence type="ECO:0000256" key="5">
    <source>
        <dbReference type="SAM" id="MobiDB-lite"/>
    </source>
</evidence>
<comment type="subcellular location">
    <subcellularLocation>
        <location evidence="1">Mitochondrion</location>
    </subcellularLocation>
</comment>
<keyword evidence="4 6" id="KW-0472">Membrane</keyword>
<reference evidence="8 9" key="1">
    <citation type="journal article" date="2011" name="Proc. Natl. Acad. Sci. U.S.A.">
        <title>Evolutionary erosion of yeast sex chromosomes by mating-type switching accidents.</title>
        <authorList>
            <person name="Gordon J.L."/>
            <person name="Armisen D."/>
            <person name="Proux-Wera E."/>
            <person name="Oheigeartaigh S.S."/>
            <person name="Byrne K.P."/>
            <person name="Wolfe K.H."/>
        </authorList>
    </citation>
    <scope>NUCLEOTIDE SEQUENCE [LARGE SCALE GENOMIC DNA]</scope>
    <source>
        <strain evidence="9">ATCC 22294 / BCRC 22015 / CBS 2517 / CECT 1963 / NBRC 1671 / NRRL Y-8276</strain>
    </source>
</reference>
<gene>
    <name evidence="8" type="primary">KAFR0F00810</name>
    <name evidence="8" type="ORF">KAFR_0F00810</name>
</gene>
<evidence type="ECO:0000256" key="3">
    <source>
        <dbReference type="ARBA" id="ARBA00022989"/>
    </source>
</evidence>
<dbReference type="GO" id="GO:0031334">
    <property type="term" value="P:positive regulation of protein-containing complex assembly"/>
    <property type="evidence" value="ECO:0007669"/>
    <property type="project" value="EnsemblFungi"/>
</dbReference>
<dbReference type="InParanoid" id="H2AWC8"/>
<feature type="domain" description="HIG1" evidence="7">
    <location>
        <begin position="89"/>
        <end position="180"/>
    </location>
</feature>
<name>H2AWC8_KAZAF</name>
<dbReference type="GO" id="GO:0033617">
    <property type="term" value="P:mitochondrial respiratory chain complex IV assembly"/>
    <property type="evidence" value="ECO:0007669"/>
    <property type="project" value="EnsemblFungi"/>
</dbReference>
<organism evidence="8 9">
    <name type="scientific">Kazachstania africana (strain ATCC 22294 / BCRC 22015 / CBS 2517 / CECT 1963 / NBRC 1671 / NRRL Y-8276)</name>
    <name type="common">Yeast</name>
    <name type="synonym">Kluyveromyces africanus</name>
    <dbReference type="NCBI Taxonomy" id="1071382"/>
    <lineage>
        <taxon>Eukaryota</taxon>
        <taxon>Fungi</taxon>
        <taxon>Dikarya</taxon>
        <taxon>Ascomycota</taxon>
        <taxon>Saccharomycotina</taxon>
        <taxon>Saccharomycetes</taxon>
        <taxon>Saccharomycetales</taxon>
        <taxon>Saccharomycetaceae</taxon>
        <taxon>Kazachstania</taxon>
    </lineage>
</organism>
<evidence type="ECO:0000256" key="6">
    <source>
        <dbReference type="SAM" id="Phobius"/>
    </source>
</evidence>
<feature type="transmembrane region" description="Helical" evidence="6">
    <location>
        <begin position="152"/>
        <end position="171"/>
    </location>
</feature>
<dbReference type="PANTHER" id="PTHR28018:SF3">
    <property type="entry name" value="RESPIRATORY SUPERCOMPLEX FACTOR 2, MITOCHONDRIAL"/>
    <property type="match status" value="1"/>
</dbReference>
<dbReference type="Pfam" id="PF04588">
    <property type="entry name" value="HIG_1_N"/>
    <property type="match status" value="1"/>
</dbReference>
<feature type="compositionally biased region" description="Basic and acidic residues" evidence="5">
    <location>
        <begin position="214"/>
        <end position="226"/>
    </location>
</feature>
<proteinExistence type="predicted"/>
<dbReference type="RefSeq" id="XP_003957813.1">
    <property type="nucleotide sequence ID" value="XM_003957764.1"/>
</dbReference>
<dbReference type="eggNOG" id="ENOG502QT50">
    <property type="taxonomic scope" value="Eukaryota"/>
</dbReference>
<dbReference type="GO" id="GO:0005743">
    <property type="term" value="C:mitochondrial inner membrane"/>
    <property type="evidence" value="ECO:0007669"/>
    <property type="project" value="EnsemblFungi"/>
</dbReference>
<sequence length="226" mass="26076">MKILTSDEIELQKYHTIKGGIVGAVGGLAVSGLMFRFLPRRYPKFNLKTMPWSVKTALFIMPPTVLTVICAEESSNKFDAMMYSSDYRSDRLLEEHKEWAQKSIKEKIISSLSNNKYKIITGIWAASLYASWEIINRDKIMTTTQKAVQARMYAQFITVVLLLASVALSQYESKLQPNKFKLLEQNRWENALKAAAEEEEEMQRQKTRSALNSNEERKKAKIFKYD</sequence>
<evidence type="ECO:0000256" key="1">
    <source>
        <dbReference type="ARBA" id="ARBA00004173"/>
    </source>
</evidence>
<dbReference type="HOGENOM" id="CLU_079101_3_0_1"/>
<dbReference type="KEGG" id="kaf:KAFR_0F00810"/>
<feature type="region of interest" description="Disordered" evidence="5">
    <location>
        <begin position="194"/>
        <end position="226"/>
    </location>
</feature>
<evidence type="ECO:0000256" key="4">
    <source>
        <dbReference type="ARBA" id="ARBA00023136"/>
    </source>
</evidence>
<accession>H2AWC8</accession>
<feature type="transmembrane region" description="Helical" evidence="6">
    <location>
        <begin position="20"/>
        <end position="38"/>
    </location>
</feature>
<dbReference type="InterPro" id="IPR007667">
    <property type="entry name" value="Hypoxia_induced_domain"/>
</dbReference>
<dbReference type="GO" id="GO:0098803">
    <property type="term" value="C:respiratory chain complex"/>
    <property type="evidence" value="ECO:0007669"/>
    <property type="project" value="EnsemblFungi"/>
</dbReference>
<dbReference type="FunCoup" id="H2AWC8">
    <property type="interactions" value="93"/>
</dbReference>
<evidence type="ECO:0000313" key="9">
    <source>
        <dbReference type="Proteomes" id="UP000005220"/>
    </source>
</evidence>
<keyword evidence="2 6" id="KW-0812">Transmembrane</keyword>